<proteinExistence type="inferred from homology"/>
<protein>
    <submittedName>
        <fullName evidence="3">Enoyl-CoA hydratase</fullName>
    </submittedName>
</protein>
<dbReference type="Gene3D" id="6.20.390.30">
    <property type="match status" value="1"/>
</dbReference>
<dbReference type="RefSeq" id="WP_189447215.1">
    <property type="nucleotide sequence ID" value="NZ_BMXY01000001.1"/>
</dbReference>
<dbReference type="EMBL" id="BMXY01000001">
    <property type="protein sequence ID" value="GGZ57600.1"/>
    <property type="molecule type" value="Genomic_DNA"/>
</dbReference>
<gene>
    <name evidence="3" type="primary">rpfF</name>
    <name evidence="3" type="ORF">GCM10008101_08990</name>
</gene>
<dbReference type="Gene3D" id="3.90.226.10">
    <property type="entry name" value="2-enoyl-CoA Hydratase, Chain A, domain 1"/>
    <property type="match status" value="1"/>
</dbReference>
<evidence type="ECO:0000313" key="3">
    <source>
        <dbReference type="EMBL" id="GGZ57600.1"/>
    </source>
</evidence>
<keyword evidence="4" id="KW-1185">Reference proteome</keyword>
<dbReference type="PANTHER" id="PTHR11941:SF54">
    <property type="entry name" value="ENOYL-COA HYDRATASE, MITOCHONDRIAL"/>
    <property type="match status" value="1"/>
</dbReference>
<evidence type="ECO:0000256" key="2">
    <source>
        <dbReference type="RuleBase" id="RU003707"/>
    </source>
</evidence>
<reference evidence="4" key="1">
    <citation type="journal article" date="2019" name="Int. J. Syst. Evol. Microbiol.">
        <title>The Global Catalogue of Microorganisms (GCM) 10K type strain sequencing project: providing services to taxonomists for standard genome sequencing and annotation.</title>
        <authorList>
            <consortium name="The Broad Institute Genomics Platform"/>
            <consortium name="The Broad Institute Genome Sequencing Center for Infectious Disease"/>
            <person name="Wu L."/>
            <person name="Ma J."/>
        </authorList>
    </citation>
    <scope>NUCLEOTIDE SEQUENCE [LARGE SCALE GENOMIC DNA]</scope>
    <source>
        <strain evidence="4">KCTC 22558</strain>
    </source>
</reference>
<name>A0ABQ3BUP0_9GAMM</name>
<dbReference type="Pfam" id="PF00378">
    <property type="entry name" value="ECH_1"/>
    <property type="match status" value="1"/>
</dbReference>
<dbReference type="InterPro" id="IPR029045">
    <property type="entry name" value="ClpP/crotonase-like_dom_sf"/>
</dbReference>
<evidence type="ECO:0000313" key="4">
    <source>
        <dbReference type="Proteomes" id="UP000643403"/>
    </source>
</evidence>
<sequence>MSALPTYPDYSATSIAAAPRFSRRVVAERRSIDPSTQWVRFEPDPETGLQNFTSGLVAEFQNLVDSMMRPAAVEPPAYTVVQSAHPEYFSVGGDLSFFRTCIANGDAETLRAYSMRCLDLMYAWSTRLKSRTTSIALVQGRALGGGFEMVLSTDYVIAEERSSFGFPEIMFGLFPCTGAMGLLAHRIGARAAERMMTNKKIYTARELLDMGLIDEICENGGGELAVSRYIREHKKRQRALFKIQESRARHSRFDYEEGVQVVDDWVELAMALTPDELRHMEMLVLLQKSDPAAKRRPAA</sequence>
<organism evidence="3 4">
    <name type="scientific">Cognatilysobacter xinjiangensis</name>
    <dbReference type="NCBI Taxonomy" id="546892"/>
    <lineage>
        <taxon>Bacteria</taxon>
        <taxon>Pseudomonadati</taxon>
        <taxon>Pseudomonadota</taxon>
        <taxon>Gammaproteobacteria</taxon>
        <taxon>Lysobacterales</taxon>
        <taxon>Lysobacteraceae</taxon>
        <taxon>Cognatilysobacter</taxon>
    </lineage>
</organism>
<dbReference type="PANTHER" id="PTHR11941">
    <property type="entry name" value="ENOYL-COA HYDRATASE-RELATED"/>
    <property type="match status" value="1"/>
</dbReference>
<comment type="caution">
    <text evidence="3">The sequence shown here is derived from an EMBL/GenBank/DDBJ whole genome shotgun (WGS) entry which is preliminary data.</text>
</comment>
<dbReference type="PROSITE" id="PS00166">
    <property type="entry name" value="ENOYL_COA_HYDRATASE"/>
    <property type="match status" value="1"/>
</dbReference>
<accession>A0ABQ3BUP0</accession>
<dbReference type="SUPFAM" id="SSF52096">
    <property type="entry name" value="ClpP/crotonase"/>
    <property type="match status" value="1"/>
</dbReference>
<dbReference type="InterPro" id="IPR001753">
    <property type="entry name" value="Enoyl-CoA_hydra/iso"/>
</dbReference>
<comment type="similarity">
    <text evidence="1 2">Belongs to the enoyl-CoA hydratase/isomerase family.</text>
</comment>
<dbReference type="InterPro" id="IPR018376">
    <property type="entry name" value="Enoyl-CoA_hyd/isom_CS"/>
</dbReference>
<dbReference type="CDD" id="cd06558">
    <property type="entry name" value="crotonase-like"/>
    <property type="match status" value="1"/>
</dbReference>
<dbReference type="Proteomes" id="UP000643403">
    <property type="component" value="Unassembled WGS sequence"/>
</dbReference>
<dbReference type="NCBIfam" id="NF006452">
    <property type="entry name" value="PRK08788.1"/>
    <property type="match status" value="1"/>
</dbReference>
<evidence type="ECO:0000256" key="1">
    <source>
        <dbReference type="ARBA" id="ARBA00005254"/>
    </source>
</evidence>